<dbReference type="InterPro" id="IPR041694">
    <property type="entry name" value="ADH_N_2"/>
</dbReference>
<dbReference type="AlphaFoldDB" id="A0A1I2XCT3"/>
<keyword evidence="1" id="KW-0560">Oxidoreductase</keyword>
<dbReference type="InterPro" id="IPR020843">
    <property type="entry name" value="ER"/>
</dbReference>
<dbReference type="RefSeq" id="WP_075033649.1">
    <property type="nucleotide sequence ID" value="NZ_FONR01000045.1"/>
</dbReference>
<feature type="domain" description="Enoyl reductase (ER)" evidence="2">
    <location>
        <begin position="20"/>
        <end position="333"/>
    </location>
</feature>
<evidence type="ECO:0000313" key="3">
    <source>
        <dbReference type="EMBL" id="SFH11320.1"/>
    </source>
</evidence>
<dbReference type="EMBL" id="FONR01000045">
    <property type="protein sequence ID" value="SFH11320.1"/>
    <property type="molecule type" value="Genomic_DNA"/>
</dbReference>
<dbReference type="Gene3D" id="3.90.180.10">
    <property type="entry name" value="Medium-chain alcohol dehydrogenases, catalytic domain"/>
    <property type="match status" value="1"/>
</dbReference>
<dbReference type="PANTHER" id="PTHR43205:SF7">
    <property type="entry name" value="PROSTAGLANDIN REDUCTASE 1"/>
    <property type="match status" value="1"/>
</dbReference>
<dbReference type="Proteomes" id="UP000181942">
    <property type="component" value="Unassembled WGS sequence"/>
</dbReference>
<dbReference type="GO" id="GO:0016628">
    <property type="term" value="F:oxidoreductase activity, acting on the CH-CH group of donors, NAD or NADP as acceptor"/>
    <property type="evidence" value="ECO:0007669"/>
    <property type="project" value="InterPro"/>
</dbReference>
<dbReference type="Pfam" id="PF00107">
    <property type="entry name" value="ADH_zinc_N"/>
    <property type="match status" value="1"/>
</dbReference>
<dbReference type="Gene3D" id="3.40.50.720">
    <property type="entry name" value="NAD(P)-binding Rossmann-like Domain"/>
    <property type="match status" value="1"/>
</dbReference>
<dbReference type="SUPFAM" id="SSF51735">
    <property type="entry name" value="NAD(P)-binding Rossmann-fold domains"/>
    <property type="match status" value="1"/>
</dbReference>
<dbReference type="PANTHER" id="PTHR43205">
    <property type="entry name" value="PROSTAGLANDIN REDUCTASE"/>
    <property type="match status" value="1"/>
</dbReference>
<evidence type="ECO:0000313" key="4">
    <source>
        <dbReference type="Proteomes" id="UP000181942"/>
    </source>
</evidence>
<accession>A0A1I2XCT3</accession>
<dbReference type="InterPro" id="IPR011032">
    <property type="entry name" value="GroES-like_sf"/>
</dbReference>
<sequence>MASKANARIILRRRPDGLPSADDFALEQAPVPVPRDGEVLVRTLLVSIDPAMRHWVTGGANYVEPVALGSTMRSFGVGEVVKSRIPGYIPGDIVVGMTGWQEWATLSAAEVHGSVDPKLAPLSTSLGVLGVNGMTAYVGMLDIGRPKAGETVLVSIAAGSVGSAAGQLAALSGARVVGLAGSAEKSRLCVEEFGFDACIDYKSVADLGAALDEHCSDGIDVFFDSVGGQTLDAVLERINIGARIAICGTISLPAGEVAHGPRIERTLLVKRALMQGFLLTDHLDYRTMMINELATYVRDGKLRYREDVAHTLTDAPKALERLLAGKNTGKSIVRVGELPEEVSAP</sequence>
<name>A0A1I2XCT3_9ACTN</name>
<dbReference type="Pfam" id="PF16884">
    <property type="entry name" value="ADH_N_2"/>
    <property type="match status" value="1"/>
</dbReference>
<evidence type="ECO:0000259" key="2">
    <source>
        <dbReference type="SMART" id="SM00829"/>
    </source>
</evidence>
<dbReference type="SUPFAM" id="SSF50129">
    <property type="entry name" value="GroES-like"/>
    <property type="match status" value="1"/>
</dbReference>
<dbReference type="OrthoDB" id="9805663at2"/>
<dbReference type="InterPro" id="IPR013149">
    <property type="entry name" value="ADH-like_C"/>
</dbReference>
<dbReference type="SMART" id="SM00829">
    <property type="entry name" value="PKS_ER"/>
    <property type="match status" value="1"/>
</dbReference>
<gene>
    <name evidence="3" type="ORF">SAMN02787118_14540</name>
</gene>
<evidence type="ECO:0000256" key="1">
    <source>
        <dbReference type="ARBA" id="ARBA00023002"/>
    </source>
</evidence>
<dbReference type="InterPro" id="IPR045010">
    <property type="entry name" value="MDR_fam"/>
</dbReference>
<reference evidence="3 4" key="1">
    <citation type="submission" date="2016-10" db="EMBL/GenBank/DDBJ databases">
        <authorList>
            <person name="de Groot N.N."/>
        </authorList>
    </citation>
    <scope>NUCLEOTIDE SEQUENCE [LARGE SCALE GENOMIC DNA]</scope>
    <source>
        <strain evidence="3 4">OK461</strain>
    </source>
</reference>
<organism evidence="3 4">
    <name type="scientific">Streptomyces mirabilis</name>
    <dbReference type="NCBI Taxonomy" id="68239"/>
    <lineage>
        <taxon>Bacteria</taxon>
        <taxon>Bacillati</taxon>
        <taxon>Actinomycetota</taxon>
        <taxon>Actinomycetes</taxon>
        <taxon>Kitasatosporales</taxon>
        <taxon>Streptomycetaceae</taxon>
        <taxon>Streptomyces</taxon>
    </lineage>
</organism>
<dbReference type="FunFam" id="3.40.50.720:FF:000121">
    <property type="entry name" value="Prostaglandin reductase 2"/>
    <property type="match status" value="1"/>
</dbReference>
<protein>
    <recommendedName>
        <fullName evidence="2">Enoyl reductase (ER) domain-containing protein</fullName>
    </recommendedName>
</protein>
<dbReference type="CDD" id="cd05288">
    <property type="entry name" value="PGDH"/>
    <property type="match status" value="1"/>
</dbReference>
<dbReference type="InterPro" id="IPR036291">
    <property type="entry name" value="NAD(P)-bd_dom_sf"/>
</dbReference>
<proteinExistence type="predicted"/>